<reference evidence="7 8" key="1">
    <citation type="journal article" date="2015" name="Parasit. Vectors">
        <title>Draft genome of the scabies mite.</title>
        <authorList>
            <person name="Rider S.D.Jr."/>
            <person name="Morgan M.S."/>
            <person name="Arlian L.G."/>
        </authorList>
    </citation>
    <scope>NUCLEOTIDE SEQUENCE [LARGE SCALE GENOMIC DNA]</scope>
    <source>
        <strain evidence="7">Arlian Lab</strain>
    </source>
</reference>
<organism evidence="7 8">
    <name type="scientific">Sarcoptes scabiei</name>
    <name type="common">Itch mite</name>
    <name type="synonym">Acarus scabiei</name>
    <dbReference type="NCBI Taxonomy" id="52283"/>
    <lineage>
        <taxon>Eukaryota</taxon>
        <taxon>Metazoa</taxon>
        <taxon>Ecdysozoa</taxon>
        <taxon>Arthropoda</taxon>
        <taxon>Chelicerata</taxon>
        <taxon>Arachnida</taxon>
        <taxon>Acari</taxon>
        <taxon>Acariformes</taxon>
        <taxon>Sarcoptiformes</taxon>
        <taxon>Astigmata</taxon>
        <taxon>Psoroptidia</taxon>
        <taxon>Sarcoptoidea</taxon>
        <taxon>Sarcoptidae</taxon>
        <taxon>Sarcoptinae</taxon>
        <taxon>Sarcoptes</taxon>
    </lineage>
</organism>
<comment type="caution">
    <text evidence="7">The sequence shown here is derived from an EMBL/GenBank/DDBJ whole genome shotgun (WGS) entry which is preliminary data.</text>
</comment>
<evidence type="ECO:0000256" key="4">
    <source>
        <dbReference type="ARBA" id="ARBA00022989"/>
    </source>
</evidence>
<evidence type="ECO:0000256" key="5">
    <source>
        <dbReference type="ARBA" id="ARBA00023136"/>
    </source>
</evidence>
<dbReference type="InterPro" id="IPR000276">
    <property type="entry name" value="GPCR_Rhodpsn"/>
</dbReference>
<proteinExistence type="inferred from homology"/>
<dbReference type="GO" id="GO:0008528">
    <property type="term" value="F:G protein-coupled peptide receptor activity"/>
    <property type="evidence" value="ECO:0007669"/>
    <property type="project" value="InterPro"/>
</dbReference>
<dbReference type="PRINTS" id="PR00237">
    <property type="entry name" value="GPCRRHODOPSN"/>
</dbReference>
<comment type="subcellular location">
    <subcellularLocation>
        <location evidence="1">Membrane</location>
    </subcellularLocation>
</comment>
<dbReference type="Pfam" id="PF10324">
    <property type="entry name" value="7TM_GPCR_Srw"/>
    <property type="match status" value="1"/>
</dbReference>
<dbReference type="InterPro" id="IPR052954">
    <property type="entry name" value="GPCR-Ligand_Int"/>
</dbReference>
<keyword evidence="3" id="KW-0812">Transmembrane</keyword>
<dbReference type="CDD" id="cd14978">
    <property type="entry name" value="7tmA_FMRFamide_R-like"/>
    <property type="match status" value="1"/>
</dbReference>
<feature type="domain" description="G-protein coupled receptors family 1 profile" evidence="6">
    <location>
        <begin position="52"/>
        <end position="369"/>
    </location>
</feature>
<dbReference type="InterPro" id="IPR017452">
    <property type="entry name" value="GPCR_Rhodpsn_7TM"/>
</dbReference>
<evidence type="ECO:0000313" key="7">
    <source>
        <dbReference type="EMBL" id="KPM10450.1"/>
    </source>
</evidence>
<dbReference type="Gene3D" id="1.20.1070.10">
    <property type="entry name" value="Rhodopsin 7-helix transmembrane proteins"/>
    <property type="match status" value="1"/>
</dbReference>
<dbReference type="InterPro" id="IPR019427">
    <property type="entry name" value="7TM_GPCR_serpentine_rcpt_Srw"/>
</dbReference>
<keyword evidence="5" id="KW-0472">Membrane</keyword>
<dbReference type="SUPFAM" id="SSF81321">
    <property type="entry name" value="Family A G protein-coupled receptor-like"/>
    <property type="match status" value="1"/>
</dbReference>
<evidence type="ECO:0000256" key="3">
    <source>
        <dbReference type="ARBA" id="ARBA00022692"/>
    </source>
</evidence>
<evidence type="ECO:0000259" key="6">
    <source>
        <dbReference type="PROSITE" id="PS50262"/>
    </source>
</evidence>
<evidence type="ECO:0000313" key="8">
    <source>
        <dbReference type="Proteomes" id="UP000616769"/>
    </source>
</evidence>
<name>A0A132AJ15_SARSC</name>
<gene>
    <name evidence="7" type="ORF">QR98_0090060</name>
</gene>
<keyword evidence="4" id="KW-1133">Transmembrane helix</keyword>
<evidence type="ECO:0000256" key="1">
    <source>
        <dbReference type="ARBA" id="ARBA00004370"/>
    </source>
</evidence>
<accession>A0A132AJ15</accession>
<sequence>MNITILFRDDQQNQSGSIENIDLRSIVSIRDTVRFWVQKFFVPSIVFLGIIGNLITVIVMCHQRMRSTSTHIYLAALALFDSSYLLASFLLSLQHYSNLTETKIVSNENFEMLDLLRSIYWFSFPSLIVVCDFASNTSIWLTVMFTTERYMAINFPLTMKTFCTRSRAFKSILIIAIVCSILTLPTYFEYEIIIESHSEGQTIEIVESDLIKNPRYQIFYFWFTALMFTFIPLTLLTFLNVFLIKSVRRQSRKRNHLTRQITYATENSLIRSSVQINSMEQTFPIQTTKINEKNKFRFFLRKNKNRSIRDQDSHITRLLIAVLPSAIVLIYRASRSKISKESTLILLQIIGNVCNLLIAINAAGNFILYCLLSRQYWQIFKDLLARFTRFDWIRSSN</sequence>
<dbReference type="EMBL" id="JXLN01015184">
    <property type="protein sequence ID" value="KPM10450.1"/>
    <property type="molecule type" value="Genomic_DNA"/>
</dbReference>
<dbReference type="PANTHER" id="PTHR46641:SF22">
    <property type="entry name" value="PROCTOLIN RECEPTOR, ISOFORM A"/>
    <property type="match status" value="1"/>
</dbReference>
<dbReference type="AlphaFoldDB" id="A0A132AJ15"/>
<comment type="similarity">
    <text evidence="2">Belongs to the G-protein coupled receptor 1 family.</text>
</comment>
<keyword evidence="7" id="KW-0675">Receptor</keyword>
<evidence type="ECO:0000256" key="2">
    <source>
        <dbReference type="ARBA" id="ARBA00010663"/>
    </source>
</evidence>
<dbReference type="PANTHER" id="PTHR46641">
    <property type="entry name" value="FMRFAMIDE RECEPTOR-RELATED"/>
    <property type="match status" value="1"/>
</dbReference>
<dbReference type="Proteomes" id="UP000616769">
    <property type="component" value="Unassembled WGS sequence"/>
</dbReference>
<protein>
    <submittedName>
        <fullName evidence="7">Proctolin receptor-like protein</fullName>
    </submittedName>
</protein>
<dbReference type="OrthoDB" id="10011262at2759"/>
<dbReference type="VEuPathDB" id="VectorBase:SSCA008405"/>
<dbReference type="GO" id="GO:0016020">
    <property type="term" value="C:membrane"/>
    <property type="evidence" value="ECO:0007669"/>
    <property type="project" value="UniProtKB-SubCell"/>
</dbReference>
<dbReference type="PROSITE" id="PS50262">
    <property type="entry name" value="G_PROTEIN_RECEP_F1_2"/>
    <property type="match status" value="1"/>
</dbReference>